<dbReference type="InterPro" id="IPR036879">
    <property type="entry name" value="TF_MADSbox_sf"/>
</dbReference>
<evidence type="ECO:0000256" key="8">
    <source>
        <dbReference type="SAM" id="Coils"/>
    </source>
</evidence>
<dbReference type="GO" id="GO:0003677">
    <property type="term" value="F:DNA binding"/>
    <property type="evidence" value="ECO:0007669"/>
    <property type="project" value="UniProtKB-KW"/>
</dbReference>
<dbReference type="SUPFAM" id="SSF55455">
    <property type="entry name" value="SRF-like"/>
    <property type="match status" value="1"/>
</dbReference>
<comment type="subcellular location">
    <subcellularLocation>
        <location evidence="1">Nucleus</location>
    </subcellularLocation>
</comment>
<evidence type="ECO:0000256" key="7">
    <source>
        <dbReference type="ARBA" id="ARBA00072337"/>
    </source>
</evidence>
<dbReference type="SMART" id="SM00432">
    <property type="entry name" value="MADS"/>
    <property type="match status" value="1"/>
</dbReference>
<feature type="domain" description="K-box" evidence="10">
    <location>
        <begin position="89"/>
        <end position="179"/>
    </location>
</feature>
<feature type="domain" description="MADS-box" evidence="9">
    <location>
        <begin position="1"/>
        <end position="61"/>
    </location>
</feature>
<evidence type="ECO:0000256" key="3">
    <source>
        <dbReference type="ARBA" id="ARBA00023125"/>
    </source>
</evidence>
<keyword evidence="2" id="KW-0805">Transcription regulation</keyword>
<evidence type="ECO:0000313" key="12">
    <source>
        <dbReference type="Proteomes" id="UP001627284"/>
    </source>
</evidence>
<keyword evidence="4" id="KW-0804">Transcription</keyword>
<protein>
    <recommendedName>
        <fullName evidence="7">Agamous-like MADS-box protein AGL8 homolog</fullName>
    </recommendedName>
</protein>
<evidence type="ECO:0000259" key="10">
    <source>
        <dbReference type="PROSITE" id="PS51297"/>
    </source>
</evidence>
<dbReference type="PRINTS" id="PR00404">
    <property type="entry name" value="MADSDOMAIN"/>
</dbReference>
<comment type="function">
    <text evidence="6">Probable transcription factor.</text>
</comment>
<evidence type="ECO:0000313" key="11">
    <source>
        <dbReference type="EMBL" id="KAL3365688.1"/>
    </source>
</evidence>
<name>A0ABD2UDJ0_9SOLN</name>
<organism evidence="11 12">
    <name type="scientific">Solanum stoloniferum</name>
    <dbReference type="NCBI Taxonomy" id="62892"/>
    <lineage>
        <taxon>Eukaryota</taxon>
        <taxon>Viridiplantae</taxon>
        <taxon>Streptophyta</taxon>
        <taxon>Embryophyta</taxon>
        <taxon>Tracheophyta</taxon>
        <taxon>Spermatophyta</taxon>
        <taxon>Magnoliopsida</taxon>
        <taxon>eudicotyledons</taxon>
        <taxon>Gunneridae</taxon>
        <taxon>Pentapetalae</taxon>
        <taxon>asterids</taxon>
        <taxon>lamiids</taxon>
        <taxon>Solanales</taxon>
        <taxon>Solanaceae</taxon>
        <taxon>Solanoideae</taxon>
        <taxon>Solaneae</taxon>
        <taxon>Solanum</taxon>
    </lineage>
</organism>
<dbReference type="EMBL" id="JBJKTR010000006">
    <property type="protein sequence ID" value="KAL3365688.1"/>
    <property type="molecule type" value="Genomic_DNA"/>
</dbReference>
<evidence type="ECO:0000256" key="4">
    <source>
        <dbReference type="ARBA" id="ARBA00023163"/>
    </source>
</evidence>
<keyword evidence="5" id="KW-0539">Nucleus</keyword>
<evidence type="ECO:0000256" key="1">
    <source>
        <dbReference type="ARBA" id="ARBA00004123"/>
    </source>
</evidence>
<accession>A0ABD2UDJ0</accession>
<reference evidence="11 12" key="1">
    <citation type="submission" date="2024-05" db="EMBL/GenBank/DDBJ databases">
        <title>De novo assembly of an allotetraploid wild potato.</title>
        <authorList>
            <person name="Hosaka A.J."/>
        </authorList>
    </citation>
    <scope>NUCLEOTIDE SEQUENCE [LARGE SCALE GENOMIC DNA]</scope>
    <source>
        <tissue evidence="11">Young leaves</tissue>
    </source>
</reference>
<sequence length="216" mass="24980">MVRGKVEMKRIENATSRQVTFSKRRNGVMKKAYELSVLCDAQVALIIFSQKGKLFQFSSSSMQKTIDRYREYTKETLININTFEVEQHMEQLKEETANIAKKIEILEISKRKLLGQGIGSCSMNELQEIDNQLERSLKIIRARKSQLFKDEIQRLKERERLLREENARLSEKCGGVRPAALELPVDLTRPAQLTEKDKCSRMETDLNIGLPDIGWS</sequence>
<keyword evidence="3" id="KW-0238">DNA-binding</keyword>
<evidence type="ECO:0000256" key="6">
    <source>
        <dbReference type="ARBA" id="ARBA00037260"/>
    </source>
</evidence>
<evidence type="ECO:0000256" key="5">
    <source>
        <dbReference type="ARBA" id="ARBA00023242"/>
    </source>
</evidence>
<dbReference type="InterPro" id="IPR033896">
    <property type="entry name" value="MEF2-like_N"/>
</dbReference>
<dbReference type="PROSITE" id="PS50066">
    <property type="entry name" value="MADS_BOX_2"/>
    <property type="match status" value="1"/>
</dbReference>
<dbReference type="Pfam" id="PF00319">
    <property type="entry name" value="SRF-TF"/>
    <property type="match status" value="1"/>
</dbReference>
<dbReference type="Pfam" id="PF01486">
    <property type="entry name" value="K-box"/>
    <property type="match status" value="1"/>
</dbReference>
<dbReference type="Gene3D" id="3.40.1810.10">
    <property type="entry name" value="Transcription factor, MADS-box"/>
    <property type="match status" value="1"/>
</dbReference>
<evidence type="ECO:0000259" key="9">
    <source>
        <dbReference type="PROSITE" id="PS50066"/>
    </source>
</evidence>
<feature type="coiled-coil region" evidence="8">
    <location>
        <begin position="89"/>
        <end position="172"/>
    </location>
</feature>
<dbReference type="GO" id="GO:0005634">
    <property type="term" value="C:nucleus"/>
    <property type="evidence" value="ECO:0007669"/>
    <property type="project" value="UniProtKB-SubCell"/>
</dbReference>
<dbReference type="PANTHER" id="PTHR48019">
    <property type="entry name" value="SERUM RESPONSE FACTOR HOMOLOG"/>
    <property type="match status" value="1"/>
</dbReference>
<dbReference type="PROSITE" id="PS00350">
    <property type="entry name" value="MADS_BOX_1"/>
    <property type="match status" value="1"/>
</dbReference>
<dbReference type="Proteomes" id="UP001627284">
    <property type="component" value="Unassembled WGS sequence"/>
</dbReference>
<keyword evidence="8" id="KW-0175">Coiled coil</keyword>
<dbReference type="InterPro" id="IPR002487">
    <property type="entry name" value="TF_Kbox"/>
</dbReference>
<dbReference type="PROSITE" id="PS51297">
    <property type="entry name" value="K_BOX"/>
    <property type="match status" value="1"/>
</dbReference>
<evidence type="ECO:0000256" key="2">
    <source>
        <dbReference type="ARBA" id="ARBA00023015"/>
    </source>
</evidence>
<dbReference type="CDD" id="cd00265">
    <property type="entry name" value="MADS_MEF2_like"/>
    <property type="match status" value="1"/>
</dbReference>
<keyword evidence="12" id="KW-1185">Reference proteome</keyword>
<dbReference type="AlphaFoldDB" id="A0ABD2UDJ0"/>
<proteinExistence type="predicted"/>
<gene>
    <name evidence="11" type="ORF">AABB24_010696</name>
</gene>
<dbReference type="InterPro" id="IPR002100">
    <property type="entry name" value="TF_MADSbox"/>
</dbReference>
<dbReference type="InterPro" id="IPR050142">
    <property type="entry name" value="MADS-box/MEF2_TF"/>
</dbReference>
<comment type="caution">
    <text evidence="11">The sequence shown here is derived from an EMBL/GenBank/DDBJ whole genome shotgun (WGS) entry which is preliminary data.</text>
</comment>
<dbReference type="FunFam" id="3.40.1810.10:FF:000003">
    <property type="entry name" value="MADS-box transcription factor MADS-MC"/>
    <property type="match status" value="1"/>
</dbReference>